<dbReference type="EMBL" id="JAQQXR010000003">
    <property type="protein sequence ID" value="MDC8757926.1"/>
    <property type="molecule type" value="Genomic_DNA"/>
</dbReference>
<sequence>MISACSTPCDAPGRLCAPISSITSAPAPRAVPAAAAEAAEAPAQTFRVDSPDLAAPPARTAPAAARNGAPVRIGLLLPLRSDTLGQAAASLRAGFMAAYERDRDGFAVSVIDSGEAAQDALASYAQAQEQHDILVGPLARSAVTAVAASALVRKPTIALNYPEGRGTAAETALPPAMLAMGLSIEDEARQAAAWAAAEQPGARALILTGSAPWQRRIAAAFAAQWQRLGRSADNVDMSALNGYLSDSELVQLRARVQAHPPGLLFAALDADQARQLRVALGADLPLYGTSSLNPGAGRGEAGPAMDGVRLLDLPWQVQRDHPAVMVYPQPLGGDGRRPTADMERLYALGIDAFRVAREIALHPASRFTLDGVTGKLAISFGQGAAQFERVEQTATYKNGVLAPLPATAP</sequence>
<evidence type="ECO:0000256" key="1">
    <source>
        <dbReference type="ARBA" id="ARBA00023136"/>
    </source>
</evidence>
<gene>
    <name evidence="2" type="ORF">OIK44_10025</name>
</gene>
<dbReference type="PANTHER" id="PTHR38038">
    <property type="entry name" value="PENICILLIN-BINDING PROTEIN ACTIVATOR LPOA"/>
    <property type="match status" value="1"/>
</dbReference>
<dbReference type="InterPro" id="IPR028082">
    <property type="entry name" value="Peripla_BP_I"/>
</dbReference>
<proteinExistence type="predicted"/>
<dbReference type="Gene3D" id="3.40.50.2300">
    <property type="match status" value="2"/>
</dbReference>
<dbReference type="InterPro" id="IPR007443">
    <property type="entry name" value="LpoA"/>
</dbReference>
<keyword evidence="3" id="KW-1185">Reference proteome</keyword>
<dbReference type="Proteomes" id="UP001221208">
    <property type="component" value="Unassembled WGS sequence"/>
</dbReference>
<accession>A0ABT5JZM4</accession>
<dbReference type="RefSeq" id="WP_273670603.1">
    <property type="nucleotide sequence ID" value="NZ_JAQQXR010000003.1"/>
</dbReference>
<comment type="caution">
    <text evidence="2">The sequence shown here is derived from an EMBL/GenBank/DDBJ whole genome shotgun (WGS) entry which is preliminary data.</text>
</comment>
<protein>
    <submittedName>
        <fullName evidence="2">Penicillin-binding protein activator</fullName>
    </submittedName>
</protein>
<evidence type="ECO:0000313" key="3">
    <source>
        <dbReference type="Proteomes" id="UP001221208"/>
    </source>
</evidence>
<keyword evidence="1" id="KW-0472">Membrane</keyword>
<dbReference type="Pfam" id="PF04348">
    <property type="entry name" value="LppC"/>
    <property type="match status" value="1"/>
</dbReference>
<name>A0ABT5JZM4_9BURK</name>
<dbReference type="PANTHER" id="PTHR38038:SF1">
    <property type="entry name" value="PENICILLIN-BINDING PROTEIN ACTIVATOR LPOA"/>
    <property type="match status" value="1"/>
</dbReference>
<dbReference type="SUPFAM" id="SSF53822">
    <property type="entry name" value="Periplasmic binding protein-like I"/>
    <property type="match status" value="1"/>
</dbReference>
<evidence type="ECO:0000313" key="2">
    <source>
        <dbReference type="EMBL" id="MDC8757926.1"/>
    </source>
</evidence>
<reference evidence="2 3" key="1">
    <citation type="submission" date="2022-10" db="EMBL/GenBank/DDBJ databases">
        <title>Janthinobacterium sp. hw3 Genome sequencing.</title>
        <authorList>
            <person name="Park S."/>
        </authorList>
    </citation>
    <scope>NUCLEOTIDE SEQUENCE [LARGE SCALE GENOMIC DNA]</scope>
    <source>
        <strain evidence="3">hw3</strain>
    </source>
</reference>
<organism evidence="2 3">
    <name type="scientific">Janthinobacterium fluminis</name>
    <dbReference type="NCBI Taxonomy" id="2987524"/>
    <lineage>
        <taxon>Bacteria</taxon>
        <taxon>Pseudomonadati</taxon>
        <taxon>Pseudomonadota</taxon>
        <taxon>Betaproteobacteria</taxon>
        <taxon>Burkholderiales</taxon>
        <taxon>Oxalobacteraceae</taxon>
        <taxon>Janthinobacterium</taxon>
    </lineage>
</organism>